<dbReference type="Gene3D" id="3.40.980.10">
    <property type="entry name" value="MoaB/Mog-like domain"/>
    <property type="match status" value="1"/>
</dbReference>
<name>A1VR05_POLNA</name>
<feature type="domain" description="MoaB/Mog" evidence="2">
    <location>
        <begin position="6"/>
        <end position="215"/>
    </location>
</feature>
<evidence type="ECO:0000313" key="4">
    <source>
        <dbReference type="Proteomes" id="UP000000644"/>
    </source>
</evidence>
<protein>
    <submittedName>
        <fullName evidence="3">Molybdopterin binding domain protein</fullName>
    </submittedName>
</protein>
<dbReference type="HOGENOM" id="CLU_030805_0_1_4"/>
<dbReference type="Proteomes" id="UP000000644">
    <property type="component" value="Chromosome"/>
</dbReference>
<dbReference type="InterPro" id="IPR001453">
    <property type="entry name" value="MoaB/Mog_dom"/>
</dbReference>
<accession>A1VR05</accession>
<dbReference type="CDD" id="cd00885">
    <property type="entry name" value="cinA"/>
    <property type="match status" value="1"/>
</dbReference>
<dbReference type="OrthoDB" id="9801454at2"/>
<proteinExistence type="predicted"/>
<dbReference type="eggNOG" id="COG1058">
    <property type="taxonomic scope" value="Bacteria"/>
</dbReference>
<evidence type="ECO:0000259" key="2">
    <source>
        <dbReference type="SMART" id="SM00852"/>
    </source>
</evidence>
<dbReference type="KEGG" id="pna:Pnap_2781"/>
<dbReference type="InterPro" id="IPR050101">
    <property type="entry name" value="CinA"/>
</dbReference>
<dbReference type="SMART" id="SM00852">
    <property type="entry name" value="MoCF_biosynth"/>
    <property type="match status" value="1"/>
</dbReference>
<organism evidence="3 4">
    <name type="scientific">Polaromonas naphthalenivorans (strain CJ2)</name>
    <dbReference type="NCBI Taxonomy" id="365044"/>
    <lineage>
        <taxon>Bacteria</taxon>
        <taxon>Pseudomonadati</taxon>
        <taxon>Pseudomonadota</taxon>
        <taxon>Betaproteobacteria</taxon>
        <taxon>Burkholderiales</taxon>
        <taxon>Comamonadaceae</taxon>
        <taxon>Polaromonas</taxon>
    </lineage>
</organism>
<dbReference type="PANTHER" id="PTHR13939">
    <property type="entry name" value="NICOTINAMIDE-NUCLEOTIDE AMIDOHYDROLASE PNCC"/>
    <property type="match status" value="1"/>
</dbReference>
<reference evidence="4" key="1">
    <citation type="journal article" date="2009" name="Environ. Microbiol.">
        <title>The genome of Polaromonas naphthalenivorans strain CJ2, isolated from coal tar-contaminated sediment, reveals physiological and metabolic versatility and evolution through extensive horizontal gene transfer.</title>
        <authorList>
            <person name="Yagi J.M."/>
            <person name="Sims D."/>
            <person name="Brettin T."/>
            <person name="Bruce D."/>
            <person name="Madsen E.L."/>
        </authorList>
    </citation>
    <scope>NUCLEOTIDE SEQUENCE [LARGE SCALE GENOMIC DNA]</scope>
    <source>
        <strain evidence="4">CJ2</strain>
    </source>
</reference>
<evidence type="ECO:0000256" key="1">
    <source>
        <dbReference type="SAM" id="MobiDB-lite"/>
    </source>
</evidence>
<dbReference type="RefSeq" id="WP_011802160.1">
    <property type="nucleotide sequence ID" value="NC_008781.1"/>
</dbReference>
<dbReference type="Pfam" id="PF00994">
    <property type="entry name" value="MoCF_biosynth"/>
    <property type="match status" value="1"/>
</dbReference>
<dbReference type="PANTHER" id="PTHR13939:SF0">
    <property type="entry name" value="NMN AMIDOHYDROLASE-LIKE PROTEIN YFAY"/>
    <property type="match status" value="1"/>
</dbReference>
<dbReference type="InterPro" id="IPR036425">
    <property type="entry name" value="MoaB/Mog-like_dom_sf"/>
</dbReference>
<gene>
    <name evidence="3" type="ordered locus">Pnap_2781</name>
</gene>
<dbReference type="AlphaFoldDB" id="A1VR05"/>
<sequence>MTPHFGIIVIGDEILSGKRADKHLPKIIELLAARGLSLAYAEYVGDDPERITATLARAFAAARASGDVVFSTGGIGATPDDHTRQCAARALGVDLALHPEAKRLIEERMRDTAKEQGTVVEPDRHDNLHRLNMGVFPVGAEIIPNPYNKIPGFSCFVEPGEVGRRDGPPQARPVPSGGSDSHAVGERGGIHFVPGFPVMAWPMVEWVLDQRYAHLHQKSAFIEKSVIVMGSMEAALTPLMLAIEAEHAGVKVFSLPSVDHPEFGRHIELGVKGPVEAVSLAYPALLSGLHQFNLQLGPELVR</sequence>
<evidence type="ECO:0000313" key="3">
    <source>
        <dbReference type="EMBL" id="ABM38083.1"/>
    </source>
</evidence>
<dbReference type="EMBL" id="CP000529">
    <property type="protein sequence ID" value="ABM38083.1"/>
    <property type="molecule type" value="Genomic_DNA"/>
</dbReference>
<feature type="region of interest" description="Disordered" evidence="1">
    <location>
        <begin position="163"/>
        <end position="183"/>
    </location>
</feature>
<keyword evidence="4" id="KW-1185">Reference proteome</keyword>
<dbReference type="STRING" id="365044.Pnap_2781"/>
<dbReference type="SUPFAM" id="SSF53218">
    <property type="entry name" value="Molybdenum cofactor biosynthesis proteins"/>
    <property type="match status" value="1"/>
</dbReference>